<dbReference type="Proteomes" id="UP000492821">
    <property type="component" value="Unassembled WGS sequence"/>
</dbReference>
<proteinExistence type="predicted"/>
<evidence type="ECO:0000313" key="1">
    <source>
        <dbReference type="Proteomes" id="UP000492821"/>
    </source>
</evidence>
<dbReference type="WBParaSite" id="Pan_g5250.t1">
    <property type="protein sequence ID" value="Pan_g5250.t1"/>
    <property type="gene ID" value="Pan_g5250"/>
</dbReference>
<organism evidence="1 2">
    <name type="scientific">Panagrellus redivivus</name>
    <name type="common">Microworm</name>
    <dbReference type="NCBI Taxonomy" id="6233"/>
    <lineage>
        <taxon>Eukaryota</taxon>
        <taxon>Metazoa</taxon>
        <taxon>Ecdysozoa</taxon>
        <taxon>Nematoda</taxon>
        <taxon>Chromadorea</taxon>
        <taxon>Rhabditida</taxon>
        <taxon>Tylenchina</taxon>
        <taxon>Panagrolaimomorpha</taxon>
        <taxon>Panagrolaimoidea</taxon>
        <taxon>Panagrolaimidae</taxon>
        <taxon>Panagrellus</taxon>
    </lineage>
</organism>
<accession>A0A7E4VZ34</accession>
<dbReference type="AlphaFoldDB" id="A0A7E4VZ34"/>
<keyword evidence="1" id="KW-1185">Reference proteome</keyword>
<reference evidence="1" key="1">
    <citation type="journal article" date="2013" name="Genetics">
        <title>The draft genome and transcriptome of Panagrellus redivivus are shaped by the harsh demands of a free-living lifestyle.</title>
        <authorList>
            <person name="Srinivasan J."/>
            <person name="Dillman A.R."/>
            <person name="Macchietto M.G."/>
            <person name="Heikkinen L."/>
            <person name="Lakso M."/>
            <person name="Fracchia K.M."/>
            <person name="Antoshechkin I."/>
            <person name="Mortazavi A."/>
            <person name="Wong G."/>
            <person name="Sternberg P.W."/>
        </authorList>
    </citation>
    <scope>NUCLEOTIDE SEQUENCE [LARGE SCALE GENOMIC DNA]</scope>
    <source>
        <strain evidence="1">MT8872</strain>
    </source>
</reference>
<protein>
    <submittedName>
        <fullName evidence="2">Secreted protein</fullName>
    </submittedName>
</protein>
<sequence>MRRTAFAAGSLFAHPFPRSQLESPGRCLKLFARPLPKLVPRIRPRSPMMSSSKAPTPPDDNSPLAAVLFQLWKLCILL</sequence>
<name>A0A7E4VZ34_PANRE</name>
<evidence type="ECO:0000313" key="2">
    <source>
        <dbReference type="WBParaSite" id="Pan_g5250.t1"/>
    </source>
</evidence>
<reference evidence="2" key="2">
    <citation type="submission" date="2020-10" db="UniProtKB">
        <authorList>
            <consortium name="WormBaseParasite"/>
        </authorList>
    </citation>
    <scope>IDENTIFICATION</scope>
</reference>